<dbReference type="PANTHER" id="PTHR12125:SF5">
    <property type="entry name" value="F-BOX DOMAIN-CONTAINING PROTEIN"/>
    <property type="match status" value="1"/>
</dbReference>
<dbReference type="InterPro" id="IPR008979">
    <property type="entry name" value="Galactose-bd-like_sf"/>
</dbReference>
<dbReference type="GO" id="GO:0036503">
    <property type="term" value="P:ERAD pathway"/>
    <property type="evidence" value="ECO:0007669"/>
    <property type="project" value="TreeGrafter"/>
</dbReference>
<dbReference type="InterPro" id="IPR036047">
    <property type="entry name" value="F-box-like_dom_sf"/>
</dbReference>
<dbReference type="Proteomes" id="UP001152759">
    <property type="component" value="Chromosome 7"/>
</dbReference>
<protein>
    <submittedName>
        <fullName evidence="4">Uncharacterized protein</fullName>
    </submittedName>
</protein>
<dbReference type="GO" id="GO:0031146">
    <property type="term" value="P:SCF-dependent proteasomal ubiquitin-dependent protein catabolic process"/>
    <property type="evidence" value="ECO:0007669"/>
    <property type="project" value="TreeGrafter"/>
</dbReference>
<evidence type="ECO:0000313" key="4">
    <source>
        <dbReference type="EMBL" id="CAH0393537.1"/>
    </source>
</evidence>
<organism evidence="4 5">
    <name type="scientific">Bemisia tabaci</name>
    <name type="common">Sweetpotato whitefly</name>
    <name type="synonym">Aleurodes tabaci</name>
    <dbReference type="NCBI Taxonomy" id="7038"/>
    <lineage>
        <taxon>Eukaryota</taxon>
        <taxon>Metazoa</taxon>
        <taxon>Ecdysozoa</taxon>
        <taxon>Arthropoda</taxon>
        <taxon>Hexapoda</taxon>
        <taxon>Insecta</taxon>
        <taxon>Pterygota</taxon>
        <taxon>Neoptera</taxon>
        <taxon>Paraneoptera</taxon>
        <taxon>Hemiptera</taxon>
        <taxon>Sternorrhyncha</taxon>
        <taxon>Aleyrodoidea</taxon>
        <taxon>Aleyrodidae</taxon>
        <taxon>Aleyrodinae</taxon>
        <taxon>Bemisia</taxon>
    </lineage>
</organism>
<dbReference type="InterPro" id="IPR007397">
    <property type="entry name" value="F-box-assoc_dom"/>
</dbReference>
<feature type="region of interest" description="Disordered" evidence="1">
    <location>
        <begin position="284"/>
        <end position="304"/>
    </location>
</feature>
<sequence>MGSTVSSVMNSSSSTEIMDPNIDENNGLILNNIFFPEEMLIQILFYVDHDTLVYKGRLVCKVWKRLIESSVLKSKVDEGRYRSLSNLSSETKHRLHLHWSIYYLICKFDLFGKNLIRNPSGKEKLKHWKITQNNGDKWAVESQPHGANPIPGENRDLPCFVTSYHECLKEQLIKLADYGFTSSIMDEIQPIIRIQELYSSRFDCGAMYHIHVLLLDEKKEKVIAKFDKDDVEYDRMEWHQVSHEFKNYGPGVRYVKYCHGGRDTQFWAGHYGAKITGSSVTLLYPPPEESPEEEDEIDDSALET</sequence>
<dbReference type="AlphaFoldDB" id="A0A9P0AK64"/>
<feature type="compositionally biased region" description="Acidic residues" evidence="1">
    <location>
        <begin position="289"/>
        <end position="304"/>
    </location>
</feature>
<dbReference type="SUPFAM" id="SSF81383">
    <property type="entry name" value="F-box domain"/>
    <property type="match status" value="1"/>
</dbReference>
<gene>
    <name evidence="4" type="ORF">BEMITA_LOCUS11927</name>
</gene>
<evidence type="ECO:0000259" key="2">
    <source>
        <dbReference type="PROSITE" id="PS50181"/>
    </source>
</evidence>
<accession>A0A9P0AK64</accession>
<dbReference type="PROSITE" id="PS50181">
    <property type="entry name" value="FBOX"/>
    <property type="match status" value="1"/>
</dbReference>
<name>A0A9P0AK64_BEMTA</name>
<dbReference type="GO" id="GO:0019005">
    <property type="term" value="C:SCF ubiquitin ligase complex"/>
    <property type="evidence" value="ECO:0007669"/>
    <property type="project" value="TreeGrafter"/>
</dbReference>
<feature type="domain" description="FBA" evidence="3">
    <location>
        <begin position="102"/>
        <end position="284"/>
    </location>
</feature>
<proteinExistence type="predicted"/>
<dbReference type="PROSITE" id="PS51114">
    <property type="entry name" value="FBA"/>
    <property type="match status" value="1"/>
</dbReference>
<dbReference type="Pfam" id="PF04300">
    <property type="entry name" value="FBA"/>
    <property type="match status" value="1"/>
</dbReference>
<dbReference type="SUPFAM" id="SSF49785">
    <property type="entry name" value="Galactose-binding domain-like"/>
    <property type="match status" value="1"/>
</dbReference>
<dbReference type="InterPro" id="IPR039752">
    <property type="entry name" value="F-box_only"/>
</dbReference>
<dbReference type="SMART" id="SM01198">
    <property type="entry name" value="FBA"/>
    <property type="match status" value="1"/>
</dbReference>
<dbReference type="Gene3D" id="2.60.120.260">
    <property type="entry name" value="Galactose-binding domain-like"/>
    <property type="match status" value="1"/>
</dbReference>
<dbReference type="FunFam" id="2.60.120.260:FF:000012">
    <property type="entry name" value="F-box only protein 2"/>
    <property type="match status" value="1"/>
</dbReference>
<dbReference type="EMBL" id="OU963868">
    <property type="protein sequence ID" value="CAH0393537.1"/>
    <property type="molecule type" value="Genomic_DNA"/>
</dbReference>
<dbReference type="PANTHER" id="PTHR12125">
    <property type="entry name" value="F-BOX ONLY PROTEIN 6-LIKE PROTEIN"/>
    <property type="match status" value="1"/>
</dbReference>
<dbReference type="Gene3D" id="1.20.1280.50">
    <property type="match status" value="1"/>
</dbReference>
<dbReference type="GO" id="GO:0005737">
    <property type="term" value="C:cytoplasm"/>
    <property type="evidence" value="ECO:0007669"/>
    <property type="project" value="TreeGrafter"/>
</dbReference>
<dbReference type="GO" id="GO:0006516">
    <property type="term" value="P:glycoprotein catabolic process"/>
    <property type="evidence" value="ECO:0007669"/>
    <property type="project" value="TreeGrafter"/>
</dbReference>
<reference evidence="4" key="1">
    <citation type="submission" date="2021-12" db="EMBL/GenBank/DDBJ databases">
        <authorList>
            <person name="King R."/>
        </authorList>
    </citation>
    <scope>NUCLEOTIDE SEQUENCE</scope>
</reference>
<feature type="domain" description="F-box" evidence="2">
    <location>
        <begin position="29"/>
        <end position="84"/>
    </location>
</feature>
<evidence type="ECO:0000259" key="3">
    <source>
        <dbReference type="PROSITE" id="PS51114"/>
    </source>
</evidence>
<keyword evidence="5" id="KW-1185">Reference proteome</keyword>
<evidence type="ECO:0000313" key="5">
    <source>
        <dbReference type="Proteomes" id="UP001152759"/>
    </source>
</evidence>
<dbReference type="KEGG" id="btab:109032106"/>
<evidence type="ECO:0000256" key="1">
    <source>
        <dbReference type="SAM" id="MobiDB-lite"/>
    </source>
</evidence>
<dbReference type="InterPro" id="IPR001810">
    <property type="entry name" value="F-box_dom"/>
</dbReference>
<dbReference type="GO" id="GO:0061630">
    <property type="term" value="F:ubiquitin protein ligase activity"/>
    <property type="evidence" value="ECO:0007669"/>
    <property type="project" value="TreeGrafter"/>
</dbReference>